<accession>A0A267FI51</accession>
<dbReference type="AlphaFoldDB" id="A0A267FI51"/>
<keyword evidence="1" id="KW-0344">Guanine-nucleotide releasing factor</keyword>
<dbReference type="InterPro" id="IPR051853">
    <property type="entry name" value="SH2-Ras-GEF_adapter"/>
</dbReference>
<evidence type="ECO:0000256" key="1">
    <source>
        <dbReference type="PROSITE-ProRule" id="PRU00168"/>
    </source>
</evidence>
<dbReference type="STRING" id="282301.A0A267FI51"/>
<dbReference type="GO" id="GO:0005085">
    <property type="term" value="F:guanyl-nucleotide exchange factor activity"/>
    <property type="evidence" value="ECO:0007669"/>
    <property type="project" value="UniProtKB-KW"/>
</dbReference>
<dbReference type="Pfam" id="PF00617">
    <property type="entry name" value="RasGEF"/>
    <property type="match status" value="1"/>
</dbReference>
<dbReference type="SUPFAM" id="SSF48366">
    <property type="entry name" value="Ras GEF"/>
    <property type="match status" value="1"/>
</dbReference>
<dbReference type="InterPro" id="IPR036964">
    <property type="entry name" value="RASGEF_cat_dom_sf"/>
</dbReference>
<dbReference type="Proteomes" id="UP000215902">
    <property type="component" value="Unassembled WGS sequence"/>
</dbReference>
<feature type="region of interest" description="Disordered" evidence="2">
    <location>
        <begin position="1"/>
        <end position="26"/>
    </location>
</feature>
<dbReference type="InterPro" id="IPR023578">
    <property type="entry name" value="Ras_GEF_dom_sf"/>
</dbReference>
<evidence type="ECO:0000313" key="4">
    <source>
        <dbReference type="EMBL" id="PAA73480.1"/>
    </source>
</evidence>
<evidence type="ECO:0000259" key="3">
    <source>
        <dbReference type="PROSITE" id="PS50009"/>
    </source>
</evidence>
<protein>
    <recommendedName>
        <fullName evidence="3">Ras-GEF domain-containing protein</fullName>
    </recommendedName>
</protein>
<keyword evidence="5" id="KW-1185">Reference proteome</keyword>
<dbReference type="EMBL" id="NIVC01001009">
    <property type="protein sequence ID" value="PAA73480.1"/>
    <property type="molecule type" value="Genomic_DNA"/>
</dbReference>
<name>A0A267FI51_9PLAT</name>
<dbReference type="PANTHER" id="PTHR14247">
    <property type="entry name" value="BREAST CANCER ANTI-ESTROGEN RESISTANCE PROTEIN 3 HOMOLOG-LIKE PROTEIN"/>
    <property type="match status" value="1"/>
</dbReference>
<dbReference type="Gene3D" id="1.10.840.10">
    <property type="entry name" value="Ras guanine-nucleotide exchange factors catalytic domain"/>
    <property type="match status" value="1"/>
</dbReference>
<reference evidence="4 5" key="1">
    <citation type="submission" date="2017-06" db="EMBL/GenBank/DDBJ databases">
        <title>A platform for efficient transgenesis in Macrostomum lignano, a flatworm model organism for stem cell research.</title>
        <authorList>
            <person name="Berezikov E."/>
        </authorList>
    </citation>
    <scope>NUCLEOTIDE SEQUENCE [LARGE SCALE GENOMIC DNA]</scope>
    <source>
        <strain evidence="4">DV1</strain>
        <tissue evidence="4">Whole organism</tissue>
    </source>
</reference>
<organism evidence="4 5">
    <name type="scientific">Macrostomum lignano</name>
    <dbReference type="NCBI Taxonomy" id="282301"/>
    <lineage>
        <taxon>Eukaryota</taxon>
        <taxon>Metazoa</taxon>
        <taxon>Spiralia</taxon>
        <taxon>Lophotrochozoa</taxon>
        <taxon>Platyhelminthes</taxon>
        <taxon>Rhabditophora</taxon>
        <taxon>Macrostomorpha</taxon>
        <taxon>Macrostomida</taxon>
        <taxon>Macrostomidae</taxon>
        <taxon>Macrostomum</taxon>
    </lineage>
</organism>
<evidence type="ECO:0000256" key="2">
    <source>
        <dbReference type="SAM" id="MobiDB-lite"/>
    </source>
</evidence>
<dbReference type="PANTHER" id="PTHR14247:SF8">
    <property type="entry name" value="RAS-GEF DOMAIN-CONTAINING PROTEIN"/>
    <property type="match status" value="1"/>
</dbReference>
<dbReference type="PROSITE" id="PS50009">
    <property type="entry name" value="RASGEF_CAT"/>
    <property type="match status" value="1"/>
</dbReference>
<feature type="domain" description="Ras-GEF" evidence="3">
    <location>
        <begin position="239"/>
        <end position="482"/>
    </location>
</feature>
<dbReference type="OrthoDB" id="2412973at2759"/>
<comment type="caution">
    <text evidence="4">The sequence shown here is derived from an EMBL/GenBank/DDBJ whole genome shotgun (WGS) entry which is preliminary data.</text>
</comment>
<dbReference type="SMART" id="SM00147">
    <property type="entry name" value="RasGEF"/>
    <property type="match status" value="1"/>
</dbReference>
<sequence length="508" mass="57232">MIRSESFTDVGDAESPEPVDRGARGHRRVQFVRMTSRSCEDVGAADAGNAASSCSKVHSEGVGSTGLVAAKPSIKDDTAEEERKRRIARGLRRQPSVAKATTSKPMVAITNTALYEDDGRDYTDPAQLNVLYPAERVDPALAPYLDMSRPAESLLLMTSSMVTSGVYADLSGTAGSSGGQAPSSATGSGSWQLANQWQYAMSRSMLFPELHNFQFLDEPSKALDNKLVDLIAELLASQSARDLAVHLFYYDYVYLLENYDTQLLPGLYCRLQTIVFDEAGELRRFLFFRHNLLRCLVSLTVLSRRTTRERVKLLSVWIEVLFLLRNEFKDLFAYRSVLMALTSSQVLSLTHSWRLLESRDKTLFGVFQKQTREFRRFRCVVDPADKRVIYDLIPLVKFPAHLYTFSFEGHDKQIEDTTMDELVNLELMLQRYSFDGNSLHSVMEHCRTLMKMQSLIPMVKEIFSSETLLKVLMDPAMSEVPTVERFSELCQSLEASMTSMAARAGFTP</sequence>
<gene>
    <name evidence="4" type="ORF">BOX15_Mlig020197g1</name>
</gene>
<dbReference type="InterPro" id="IPR001895">
    <property type="entry name" value="RASGEF_cat_dom"/>
</dbReference>
<proteinExistence type="predicted"/>
<dbReference type="GO" id="GO:0007264">
    <property type="term" value="P:small GTPase-mediated signal transduction"/>
    <property type="evidence" value="ECO:0007669"/>
    <property type="project" value="InterPro"/>
</dbReference>
<evidence type="ECO:0000313" key="5">
    <source>
        <dbReference type="Proteomes" id="UP000215902"/>
    </source>
</evidence>